<dbReference type="AlphaFoldDB" id="A0A1G2QPP2"/>
<accession>A0A1G2QPP2</accession>
<comment type="caution">
    <text evidence="1">The sequence shown here is derived from an EMBL/GenBank/DDBJ whole genome shotgun (WGS) entry which is preliminary data.</text>
</comment>
<evidence type="ECO:0000313" key="1">
    <source>
        <dbReference type="EMBL" id="OHA62458.1"/>
    </source>
</evidence>
<organism evidence="1 2">
    <name type="scientific">Candidatus Vogelbacteria bacterium RIFOXYD2_FULL_44_9</name>
    <dbReference type="NCBI Taxonomy" id="1802441"/>
    <lineage>
        <taxon>Bacteria</taxon>
        <taxon>Candidatus Vogeliibacteriota</taxon>
    </lineage>
</organism>
<dbReference type="Proteomes" id="UP000177140">
    <property type="component" value="Unassembled WGS sequence"/>
</dbReference>
<dbReference type="EMBL" id="MHTM01000013">
    <property type="protein sequence ID" value="OHA62458.1"/>
    <property type="molecule type" value="Genomic_DNA"/>
</dbReference>
<protein>
    <submittedName>
        <fullName evidence="1">Uncharacterized protein</fullName>
    </submittedName>
</protein>
<evidence type="ECO:0000313" key="2">
    <source>
        <dbReference type="Proteomes" id="UP000177140"/>
    </source>
</evidence>
<gene>
    <name evidence="1" type="ORF">A2556_01345</name>
</gene>
<name>A0A1G2QPP2_9BACT</name>
<sequence>MPPSGFSPKAVEGSLLFIKTCYEDLLAEVRSGKHESFEKAIEYEISQIGRALSLLHINDDGKLVER</sequence>
<reference evidence="1 2" key="1">
    <citation type="journal article" date="2016" name="Nat. Commun.">
        <title>Thousands of microbial genomes shed light on interconnected biogeochemical processes in an aquifer system.</title>
        <authorList>
            <person name="Anantharaman K."/>
            <person name="Brown C.T."/>
            <person name="Hug L.A."/>
            <person name="Sharon I."/>
            <person name="Castelle C.J."/>
            <person name="Probst A.J."/>
            <person name="Thomas B.C."/>
            <person name="Singh A."/>
            <person name="Wilkins M.J."/>
            <person name="Karaoz U."/>
            <person name="Brodie E.L."/>
            <person name="Williams K.H."/>
            <person name="Hubbard S.S."/>
            <person name="Banfield J.F."/>
        </authorList>
    </citation>
    <scope>NUCLEOTIDE SEQUENCE [LARGE SCALE GENOMIC DNA]</scope>
</reference>
<proteinExistence type="predicted"/>